<keyword evidence="8" id="KW-1003">Cell membrane</keyword>
<evidence type="ECO:0000256" key="4">
    <source>
        <dbReference type="ARBA" id="ARBA00005189"/>
    </source>
</evidence>
<feature type="transmembrane region" description="Helical" evidence="20">
    <location>
        <begin position="12"/>
        <end position="29"/>
    </location>
</feature>
<keyword evidence="12 20" id="KW-1133">Transmembrane helix</keyword>
<keyword evidence="22" id="KW-1185">Reference proteome</keyword>
<dbReference type="FunFam" id="1.20.120.1760:FF:000004">
    <property type="entry name" value="CDP-diacylglycerol--glycerol-3-phosphate 3-phosphatidyltransferase"/>
    <property type="match status" value="1"/>
</dbReference>
<evidence type="ECO:0000256" key="12">
    <source>
        <dbReference type="ARBA" id="ARBA00022989"/>
    </source>
</evidence>
<evidence type="ECO:0000256" key="15">
    <source>
        <dbReference type="ARBA" id="ARBA00023209"/>
    </source>
</evidence>
<feature type="transmembrane region" description="Helical" evidence="20">
    <location>
        <begin position="142"/>
        <end position="161"/>
    </location>
</feature>
<comment type="subcellular location">
    <subcellularLocation>
        <location evidence="2">Cell membrane</location>
        <topology evidence="2">Multi-pass membrane protein</topology>
    </subcellularLocation>
</comment>
<dbReference type="InterPro" id="IPR048254">
    <property type="entry name" value="CDP_ALCOHOL_P_TRANSF_CS"/>
</dbReference>
<comment type="pathway">
    <text evidence="3">Phospholipid metabolism; phosphatidylglycerol biosynthesis; phosphatidylglycerol from CDP-diacylglycerol: step 1/2.</text>
</comment>
<dbReference type="PATRIC" id="fig|883112.3.peg.697"/>
<dbReference type="InterPro" id="IPR000462">
    <property type="entry name" value="CDP-OH_P_trans"/>
</dbReference>
<evidence type="ECO:0000256" key="9">
    <source>
        <dbReference type="ARBA" id="ARBA00022516"/>
    </source>
</evidence>
<proteinExistence type="inferred from homology"/>
<dbReference type="Gene3D" id="1.20.120.1760">
    <property type="match status" value="1"/>
</dbReference>
<comment type="catalytic activity">
    <reaction evidence="17">
        <text>a CDP-1,2-diacyl-sn-glycerol + sn-glycerol 3-phosphate = a 1,2-diacyl-sn-glycero-3-phospho-(1'-sn-glycero-3'-phosphate) + CMP + H(+)</text>
        <dbReference type="Rhea" id="RHEA:12593"/>
        <dbReference type="ChEBI" id="CHEBI:15378"/>
        <dbReference type="ChEBI" id="CHEBI:57597"/>
        <dbReference type="ChEBI" id="CHEBI:58332"/>
        <dbReference type="ChEBI" id="CHEBI:60110"/>
        <dbReference type="ChEBI" id="CHEBI:60377"/>
        <dbReference type="EC" id="2.7.8.5"/>
    </reaction>
</comment>
<evidence type="ECO:0000256" key="2">
    <source>
        <dbReference type="ARBA" id="ARBA00004651"/>
    </source>
</evidence>
<evidence type="ECO:0000256" key="3">
    <source>
        <dbReference type="ARBA" id="ARBA00005042"/>
    </source>
</evidence>
<dbReference type="PIRSF" id="PIRSF000847">
    <property type="entry name" value="Phos_ph_gly_syn"/>
    <property type="match status" value="1"/>
</dbReference>
<evidence type="ECO:0000256" key="1">
    <source>
        <dbReference type="ARBA" id="ARBA00003973"/>
    </source>
</evidence>
<keyword evidence="16" id="KW-1208">Phospholipid metabolism</keyword>
<dbReference type="Proteomes" id="UP000005147">
    <property type="component" value="Unassembled WGS sequence"/>
</dbReference>
<keyword evidence="11 20" id="KW-0812">Transmembrane</keyword>
<dbReference type="NCBIfam" id="TIGR00560">
    <property type="entry name" value="pgsA"/>
    <property type="match status" value="1"/>
</dbReference>
<dbReference type="EC" id="2.7.8.5" evidence="6 18"/>
<dbReference type="PANTHER" id="PTHR14269:SF62">
    <property type="entry name" value="CDP-DIACYLGLYCEROL--GLYCEROL-3-PHOSPHATE 3-PHOSPHATIDYLTRANSFERASE 1, CHLOROPLASTIC"/>
    <property type="match status" value="1"/>
</dbReference>
<evidence type="ECO:0000313" key="22">
    <source>
        <dbReference type="Proteomes" id="UP000005147"/>
    </source>
</evidence>
<keyword evidence="10 19" id="KW-0808">Transferase</keyword>
<dbReference type="HOGENOM" id="CLU_051314_2_3_9"/>
<keyword evidence="13" id="KW-0443">Lipid metabolism</keyword>
<feature type="transmembrane region" description="Helical" evidence="20">
    <location>
        <begin position="167"/>
        <end position="186"/>
    </location>
</feature>
<evidence type="ECO:0000256" key="10">
    <source>
        <dbReference type="ARBA" id="ARBA00022679"/>
    </source>
</evidence>
<evidence type="ECO:0000256" key="16">
    <source>
        <dbReference type="ARBA" id="ARBA00023264"/>
    </source>
</evidence>
<evidence type="ECO:0000256" key="20">
    <source>
        <dbReference type="SAM" id="Phobius"/>
    </source>
</evidence>
<evidence type="ECO:0000256" key="7">
    <source>
        <dbReference type="ARBA" id="ARBA00014944"/>
    </source>
</evidence>
<dbReference type="PROSITE" id="PS00379">
    <property type="entry name" value="CDP_ALCOHOL_P_TRANSF"/>
    <property type="match status" value="1"/>
</dbReference>
<evidence type="ECO:0000256" key="5">
    <source>
        <dbReference type="ARBA" id="ARBA00010441"/>
    </source>
</evidence>
<dbReference type="UniPathway" id="UPA00084">
    <property type="reaction ID" value="UER00503"/>
</dbReference>
<comment type="similarity">
    <text evidence="5 19">Belongs to the CDP-alcohol phosphatidyltransferase class-I family.</text>
</comment>
<dbReference type="InterPro" id="IPR004570">
    <property type="entry name" value="Phosphatidylglycerol_P_synth"/>
</dbReference>
<keyword evidence="14 20" id="KW-0472">Membrane</keyword>
<reference evidence="21 22" key="1">
    <citation type="submission" date="2012-07" db="EMBL/GenBank/DDBJ databases">
        <title>The Genome Sequence of Facklamia ignava CCUG 37419.</title>
        <authorList>
            <consortium name="The Broad Institute Genome Sequencing Platform"/>
            <person name="Earl A."/>
            <person name="Ward D."/>
            <person name="Feldgarden M."/>
            <person name="Gevers D."/>
            <person name="Huys G."/>
            <person name="Walker B."/>
            <person name="Young S.K."/>
            <person name="Zeng Q."/>
            <person name="Gargeya S."/>
            <person name="Fitzgerald M."/>
            <person name="Haas B."/>
            <person name="Abouelleil A."/>
            <person name="Alvarado L."/>
            <person name="Arachchi H.M."/>
            <person name="Berlin A.M."/>
            <person name="Chapman S.B."/>
            <person name="Goldberg J."/>
            <person name="Griggs A."/>
            <person name="Gujja S."/>
            <person name="Hansen M."/>
            <person name="Howarth C."/>
            <person name="Imamovic A."/>
            <person name="Larimer J."/>
            <person name="McCowen C."/>
            <person name="Montmayeur A."/>
            <person name="Murphy C."/>
            <person name="Neiman D."/>
            <person name="Pearson M."/>
            <person name="Priest M."/>
            <person name="Roberts A."/>
            <person name="Saif S."/>
            <person name="Shea T."/>
            <person name="Sisk P."/>
            <person name="Sykes S."/>
            <person name="Wortman J."/>
            <person name="Nusbaum C."/>
            <person name="Birren B."/>
        </authorList>
    </citation>
    <scope>NUCLEOTIDE SEQUENCE [LARGE SCALE GENOMIC DNA]</scope>
    <source>
        <strain evidence="21 22">CCUG 37419</strain>
    </source>
</reference>
<dbReference type="InterPro" id="IPR043130">
    <property type="entry name" value="CDP-OH_PTrfase_TM_dom"/>
</dbReference>
<keyword evidence="9" id="KW-0444">Lipid biosynthesis</keyword>
<comment type="caution">
    <text evidence="21">The sequence shown here is derived from an EMBL/GenBank/DDBJ whole genome shotgun (WGS) entry which is preliminary data.</text>
</comment>
<evidence type="ECO:0000256" key="13">
    <source>
        <dbReference type="ARBA" id="ARBA00023098"/>
    </source>
</evidence>
<comment type="pathway">
    <text evidence="4">Lipid metabolism.</text>
</comment>
<evidence type="ECO:0000256" key="18">
    <source>
        <dbReference type="NCBIfam" id="TIGR00560"/>
    </source>
</evidence>
<dbReference type="STRING" id="883112.HMPREF9707_00700"/>
<evidence type="ECO:0000256" key="11">
    <source>
        <dbReference type="ARBA" id="ARBA00022692"/>
    </source>
</evidence>
<feature type="transmembrane region" description="Helical" evidence="20">
    <location>
        <begin position="35"/>
        <end position="57"/>
    </location>
</feature>
<organism evidence="21 22">
    <name type="scientific">Falseniella ignava CCUG 37419</name>
    <dbReference type="NCBI Taxonomy" id="883112"/>
    <lineage>
        <taxon>Bacteria</taxon>
        <taxon>Bacillati</taxon>
        <taxon>Bacillota</taxon>
        <taxon>Bacilli</taxon>
        <taxon>Lactobacillales</taxon>
        <taxon>Aerococcaceae</taxon>
        <taxon>Falseniella</taxon>
    </lineage>
</organism>
<accession>K1LQW5</accession>
<evidence type="ECO:0000313" key="21">
    <source>
        <dbReference type="EMBL" id="EKB57191.1"/>
    </source>
</evidence>
<feature type="transmembrane region" description="Helical" evidence="20">
    <location>
        <begin position="69"/>
        <end position="95"/>
    </location>
</feature>
<comment type="function">
    <text evidence="1">This protein catalyzes the committed step to the synthesis of the acidic phospholipids.</text>
</comment>
<dbReference type="GO" id="GO:0008444">
    <property type="term" value="F:CDP-diacylglycerol-glycerol-3-phosphate 3-phosphatidyltransferase activity"/>
    <property type="evidence" value="ECO:0007669"/>
    <property type="project" value="UniProtKB-UniRule"/>
</dbReference>
<dbReference type="GO" id="GO:0006655">
    <property type="term" value="P:phosphatidylglycerol biosynthetic process"/>
    <property type="evidence" value="ECO:0007669"/>
    <property type="project" value="UniProtKB-UniPathway"/>
</dbReference>
<evidence type="ECO:0000256" key="8">
    <source>
        <dbReference type="ARBA" id="ARBA00022475"/>
    </source>
</evidence>
<dbReference type="InterPro" id="IPR050324">
    <property type="entry name" value="CDP-alcohol_PTase-I"/>
</dbReference>
<evidence type="ECO:0000256" key="6">
    <source>
        <dbReference type="ARBA" id="ARBA00013170"/>
    </source>
</evidence>
<protein>
    <recommendedName>
        <fullName evidence="7 18">CDP-diacylglycerol--glycerol-3-phosphate 3-phosphatidyltransferase</fullName>
        <ecNumber evidence="6 18">2.7.8.5</ecNumber>
    </recommendedName>
</protein>
<dbReference type="PANTHER" id="PTHR14269">
    <property type="entry name" value="CDP-DIACYLGLYCEROL--GLYCEROL-3-PHOSPHATE 3-PHOSPHATIDYLTRANSFERASE-RELATED"/>
    <property type="match status" value="1"/>
</dbReference>
<dbReference type="eggNOG" id="COG0558">
    <property type="taxonomic scope" value="Bacteria"/>
</dbReference>
<gene>
    <name evidence="21" type="ORF">HMPREF9707_00700</name>
</gene>
<dbReference type="Pfam" id="PF01066">
    <property type="entry name" value="CDP-OH_P_transf"/>
    <property type="match status" value="1"/>
</dbReference>
<dbReference type="EMBL" id="AGZE01000019">
    <property type="protein sequence ID" value="EKB57191.1"/>
    <property type="molecule type" value="Genomic_DNA"/>
</dbReference>
<evidence type="ECO:0000256" key="19">
    <source>
        <dbReference type="RuleBase" id="RU003750"/>
    </source>
</evidence>
<evidence type="ECO:0000256" key="14">
    <source>
        <dbReference type="ARBA" id="ARBA00023136"/>
    </source>
</evidence>
<sequence>MAKMNIANKLTILRMCLIPVFIILMYLPASHGDVTVLGAVIPVNQLLAAIVFIIASLTDFLDGYLARKLNLVTAFGEFFDPMADKLLVIAAFIVLVEQQRVPAWIVLIIISRELLVTGLRVLLARSNGKVMAAALPGKIKTFTQMFSIVFYLLNNIGFALISVDIAYILLILCLIFTVYSGIEYFYQGRFVFSDSL</sequence>
<name>K1LQW5_9LACT</name>
<dbReference type="AlphaFoldDB" id="K1LQW5"/>
<feature type="transmembrane region" description="Helical" evidence="20">
    <location>
        <begin position="101"/>
        <end position="122"/>
    </location>
</feature>
<dbReference type="GO" id="GO:0005886">
    <property type="term" value="C:plasma membrane"/>
    <property type="evidence" value="ECO:0007669"/>
    <property type="project" value="UniProtKB-SubCell"/>
</dbReference>
<evidence type="ECO:0000256" key="17">
    <source>
        <dbReference type="ARBA" id="ARBA00048586"/>
    </source>
</evidence>
<keyword evidence="15" id="KW-0594">Phospholipid biosynthesis</keyword>